<dbReference type="SUPFAM" id="SSF46689">
    <property type="entry name" value="Homeodomain-like"/>
    <property type="match status" value="2"/>
</dbReference>
<keyword evidence="5 6" id="KW-0539">Nucleus</keyword>
<dbReference type="PANTHER" id="PTHR45946:SF4">
    <property type="entry name" value="HOMEOBOX PROTEIN ROUGH-RELATED"/>
    <property type="match status" value="1"/>
</dbReference>
<dbReference type="GO" id="GO:0000981">
    <property type="term" value="F:DNA-binding transcription factor activity, RNA polymerase II-specific"/>
    <property type="evidence" value="ECO:0007669"/>
    <property type="project" value="InterPro"/>
</dbReference>
<evidence type="ECO:0000256" key="2">
    <source>
        <dbReference type="ARBA" id="ARBA00022473"/>
    </source>
</evidence>
<feature type="DNA-binding region" description="Homeobox" evidence="6">
    <location>
        <begin position="591"/>
        <end position="644"/>
    </location>
</feature>
<feature type="region of interest" description="Disordered" evidence="8">
    <location>
        <begin position="503"/>
        <end position="574"/>
    </location>
</feature>
<gene>
    <name evidence="10" type="ORF">M513_01355</name>
</gene>
<name>A0A085MKD9_9BILA</name>
<dbReference type="InterPro" id="IPR001356">
    <property type="entry name" value="HD"/>
</dbReference>
<feature type="compositionally biased region" description="Low complexity" evidence="8">
    <location>
        <begin position="74"/>
        <end position="85"/>
    </location>
</feature>
<evidence type="ECO:0000259" key="9">
    <source>
        <dbReference type="PROSITE" id="PS50071"/>
    </source>
</evidence>
<organism evidence="10 11">
    <name type="scientific">Trichuris suis</name>
    <name type="common">pig whipworm</name>
    <dbReference type="NCBI Taxonomy" id="68888"/>
    <lineage>
        <taxon>Eukaryota</taxon>
        <taxon>Metazoa</taxon>
        <taxon>Ecdysozoa</taxon>
        <taxon>Nematoda</taxon>
        <taxon>Enoplea</taxon>
        <taxon>Dorylaimia</taxon>
        <taxon>Trichinellida</taxon>
        <taxon>Trichuridae</taxon>
        <taxon>Trichuris</taxon>
    </lineage>
</organism>
<dbReference type="PRINTS" id="PR00031">
    <property type="entry name" value="HTHREPRESSR"/>
</dbReference>
<evidence type="ECO:0000256" key="5">
    <source>
        <dbReference type="ARBA" id="ARBA00023242"/>
    </source>
</evidence>
<evidence type="ECO:0000256" key="8">
    <source>
        <dbReference type="SAM" id="MobiDB-lite"/>
    </source>
</evidence>
<protein>
    <recommendedName>
        <fullName evidence="9">Homeobox domain-containing protein</fullName>
    </recommendedName>
</protein>
<dbReference type="CDD" id="cd00086">
    <property type="entry name" value="homeodomain"/>
    <property type="match status" value="2"/>
</dbReference>
<feature type="compositionally biased region" description="Polar residues" evidence="8">
    <location>
        <begin position="541"/>
        <end position="570"/>
    </location>
</feature>
<dbReference type="InterPro" id="IPR000047">
    <property type="entry name" value="HTH_motif"/>
</dbReference>
<evidence type="ECO:0000256" key="1">
    <source>
        <dbReference type="ARBA" id="ARBA00004123"/>
    </source>
</evidence>
<evidence type="ECO:0000256" key="7">
    <source>
        <dbReference type="RuleBase" id="RU000682"/>
    </source>
</evidence>
<dbReference type="Pfam" id="PF00046">
    <property type="entry name" value="Homeodomain"/>
    <property type="match status" value="2"/>
</dbReference>
<feature type="region of interest" description="Disordered" evidence="8">
    <location>
        <begin position="371"/>
        <end position="398"/>
    </location>
</feature>
<sequence length="701" mass="75083">MDHPGHCRSAEGSFLSQDVSLLLASSQPPPPSSQTTASSTIYPTSSGFYASAHGSSSSPASSSEPVSHDHTVTDLNSLNSDNHSNGIFPWMKESRPGGRGRAHRTTSDLPSSVTRKVDDFSLVQKRTRTAYTNHQLVELEKEFHFSRYLSKSRRQELAESLLLSERQIKIWFQNRRMKMKKNERNMKGADEHHSNVVRNKVDIFGPARLCLSSSPIVLQTMMPSYPAVATAGGGGHTVSSRRPVSSTMGCLVACDGSYERLSGSMNGVKLGGNPDAPCGRNMKLTSGQNAASFPALSQNTITSNFRLASLPPMITLNEGCVPSLIASDDAAHRLPDGSQGGGCLGDVVGVTAPSAYGCGSNADQPFDNLVHTAAGQSNDGHSTLQHSRDLSPPATNASIQRRNGFIPFDHSDRCCMGSHSYCIQPGATGCTSADQQQRPVGSFNFGFKFGIDGGSSRTGNIPSSGFSLCQYEASGMLAYSAPLSGPNDYSSFGGSIAVTSSASDSRGSGFNSSDTVRQPTSQPGSTTYKWMQIRRSAPRVANTNSPTGGSNRGKSSAGKNRSLPNSSSELDGSVDGCSEAATAACAPNRTNFTTKQLTELEKEFHTNRYLTRARRIEIAALLGLNETQVKIWFQNRRMKQKKHLKEKGFALMSSGGTLTFSNRPDAITVPSVTELFSSPLMLQHKAQQMTTESGNINFAKL</sequence>
<dbReference type="InterPro" id="IPR009057">
    <property type="entry name" value="Homeodomain-like_sf"/>
</dbReference>
<keyword evidence="11" id="KW-1185">Reference proteome</keyword>
<dbReference type="InterPro" id="IPR001827">
    <property type="entry name" value="Homeobox_Antennapedia_CS"/>
</dbReference>
<keyword evidence="3 6" id="KW-0238">DNA-binding</keyword>
<evidence type="ECO:0000313" key="11">
    <source>
        <dbReference type="Proteomes" id="UP000030764"/>
    </source>
</evidence>
<dbReference type="Proteomes" id="UP000030764">
    <property type="component" value="Unassembled WGS sequence"/>
</dbReference>
<evidence type="ECO:0000256" key="6">
    <source>
        <dbReference type="PROSITE-ProRule" id="PRU00108"/>
    </source>
</evidence>
<dbReference type="InterPro" id="IPR020479">
    <property type="entry name" value="HD_metazoa"/>
</dbReference>
<dbReference type="AlphaFoldDB" id="A0A085MKD9"/>
<dbReference type="PROSITE" id="PS00032">
    <property type="entry name" value="ANTENNAPEDIA"/>
    <property type="match status" value="1"/>
</dbReference>
<feature type="domain" description="Homeobox" evidence="9">
    <location>
        <begin position="589"/>
        <end position="643"/>
    </location>
</feature>
<dbReference type="InterPro" id="IPR017970">
    <property type="entry name" value="Homeobox_CS"/>
</dbReference>
<feature type="domain" description="Homeobox" evidence="9">
    <location>
        <begin position="122"/>
        <end position="182"/>
    </location>
</feature>
<dbReference type="PROSITE" id="PS50071">
    <property type="entry name" value="HOMEOBOX_2"/>
    <property type="match status" value="2"/>
</dbReference>
<feature type="compositionally biased region" description="Polar residues" evidence="8">
    <location>
        <begin position="374"/>
        <end position="385"/>
    </location>
</feature>
<dbReference type="PANTHER" id="PTHR45946">
    <property type="entry name" value="HOMEOBOX PROTEIN ROUGH-RELATED"/>
    <property type="match status" value="1"/>
</dbReference>
<keyword evidence="2" id="KW-0217">Developmental protein</keyword>
<evidence type="ECO:0000256" key="3">
    <source>
        <dbReference type="ARBA" id="ARBA00023125"/>
    </source>
</evidence>
<proteinExistence type="predicted"/>
<dbReference type="EMBL" id="KL363187">
    <property type="protein sequence ID" value="KFD57685.1"/>
    <property type="molecule type" value="Genomic_DNA"/>
</dbReference>
<feature type="compositionally biased region" description="Low complexity" evidence="8">
    <location>
        <begin position="33"/>
        <end position="65"/>
    </location>
</feature>
<dbReference type="InterPro" id="IPR046327">
    <property type="entry name" value="HXA1/B1/D1"/>
</dbReference>
<dbReference type="PROSITE" id="PS00027">
    <property type="entry name" value="HOMEOBOX_1"/>
    <property type="match status" value="2"/>
</dbReference>
<reference evidence="10 11" key="1">
    <citation type="journal article" date="2014" name="Nat. Genet.">
        <title>Genome and transcriptome of the porcine whipworm Trichuris suis.</title>
        <authorList>
            <person name="Jex A.R."/>
            <person name="Nejsum P."/>
            <person name="Schwarz E.M."/>
            <person name="Hu L."/>
            <person name="Young N.D."/>
            <person name="Hall R.S."/>
            <person name="Korhonen P.K."/>
            <person name="Liao S."/>
            <person name="Thamsborg S."/>
            <person name="Xia J."/>
            <person name="Xu P."/>
            <person name="Wang S."/>
            <person name="Scheerlinck J.P."/>
            <person name="Hofmann A."/>
            <person name="Sternberg P.W."/>
            <person name="Wang J."/>
            <person name="Gasser R.B."/>
        </authorList>
    </citation>
    <scope>NUCLEOTIDE SEQUENCE [LARGE SCALE GENOMIC DNA]</scope>
    <source>
        <strain evidence="10">DCEP-RM93M</strain>
    </source>
</reference>
<feature type="compositionally biased region" description="Polar residues" evidence="8">
    <location>
        <begin position="503"/>
        <end position="529"/>
    </location>
</feature>
<evidence type="ECO:0000313" key="10">
    <source>
        <dbReference type="EMBL" id="KFD57685.1"/>
    </source>
</evidence>
<dbReference type="GO" id="GO:0000978">
    <property type="term" value="F:RNA polymerase II cis-regulatory region sequence-specific DNA binding"/>
    <property type="evidence" value="ECO:0007669"/>
    <property type="project" value="TreeGrafter"/>
</dbReference>
<accession>A0A085MKD9</accession>
<dbReference type="GO" id="GO:0005634">
    <property type="term" value="C:nucleus"/>
    <property type="evidence" value="ECO:0007669"/>
    <property type="project" value="UniProtKB-SubCell"/>
</dbReference>
<keyword evidence="4 6" id="KW-0371">Homeobox</keyword>
<feature type="DNA-binding region" description="Homeobox" evidence="6">
    <location>
        <begin position="124"/>
        <end position="183"/>
    </location>
</feature>
<dbReference type="PRINTS" id="PR00024">
    <property type="entry name" value="HOMEOBOX"/>
</dbReference>
<feature type="region of interest" description="Disordered" evidence="8">
    <location>
        <begin position="19"/>
        <end position="111"/>
    </location>
</feature>
<comment type="subcellular location">
    <subcellularLocation>
        <location evidence="1 6 7">Nucleus</location>
    </subcellularLocation>
</comment>
<dbReference type="Gene3D" id="1.10.10.60">
    <property type="entry name" value="Homeodomain-like"/>
    <property type="match status" value="2"/>
</dbReference>
<evidence type="ECO:0000256" key="4">
    <source>
        <dbReference type="ARBA" id="ARBA00023155"/>
    </source>
</evidence>
<dbReference type="SMART" id="SM00389">
    <property type="entry name" value="HOX"/>
    <property type="match status" value="2"/>
</dbReference>